<proteinExistence type="predicted"/>
<name>A0A157SWI4_9BORD</name>
<accession>A0A157SWI4</accession>
<evidence type="ECO:0000313" key="1">
    <source>
        <dbReference type="EMBL" id="SAI74838.1"/>
    </source>
</evidence>
<gene>
    <name evidence="1" type="ORF">SAMEA3906486_05556</name>
</gene>
<dbReference type="AlphaFoldDB" id="A0A157SWI4"/>
<evidence type="ECO:0000313" key="2">
    <source>
        <dbReference type="Proteomes" id="UP000076848"/>
    </source>
</evidence>
<dbReference type="InterPro" id="IPR046561">
    <property type="entry name" value="DUF6716"/>
</dbReference>
<dbReference type="EMBL" id="FKIF01000010">
    <property type="protein sequence ID" value="SAI74838.1"/>
    <property type="molecule type" value="Genomic_DNA"/>
</dbReference>
<keyword evidence="2" id="KW-1185">Reference proteome</keyword>
<reference evidence="1 2" key="1">
    <citation type="submission" date="2016-04" db="EMBL/GenBank/DDBJ databases">
        <authorList>
            <consortium name="Pathogen Informatics"/>
        </authorList>
    </citation>
    <scope>NUCLEOTIDE SEQUENCE [LARGE SCALE GENOMIC DNA]</scope>
    <source>
        <strain evidence="1 2">H050680373</strain>
    </source>
</reference>
<dbReference type="STRING" id="288768.SAMEA3906486_05556"/>
<protein>
    <submittedName>
        <fullName evidence="1">Uncharacterized protein</fullName>
    </submittedName>
</protein>
<sequence>MRAGSIAVVHRHYAHEKAARLLARSLADEGGRQVSWHGLSDYDDDVEGLRSALGRAAIVVLSCGGRDINRILHLFPESQPRPFFVSLFPGIVLRSQLDAFITRLRCDLVLLNSRADLESYGRICDLLRVPFNGILYGAGWFEAAAVDRATEAPLTVFFEQIDVPHRKPQRRALADGLARLALRHPERQFLIKARDPVAGTGRRSRGVDGHIDDRVSDFVACQRRLPNLHISQAPVSQLLSDADSCVTISSSAAIEALLMGRRTYLLADYPARQNYGGFFQGSGLLVRLADLDPGRQPAPIKEWLHANVMDPRTTLPEIRRAIERQQKNPRPCIAARHKVLLAAYCGRAIFPEPHTFLRRTFKAFRLVEARVE</sequence>
<dbReference type="Pfam" id="PF20471">
    <property type="entry name" value="DUF6716"/>
    <property type="match status" value="1"/>
</dbReference>
<organism evidence="1 2">
    <name type="scientific">Bordetella ansorpii</name>
    <dbReference type="NCBI Taxonomy" id="288768"/>
    <lineage>
        <taxon>Bacteria</taxon>
        <taxon>Pseudomonadati</taxon>
        <taxon>Pseudomonadota</taxon>
        <taxon>Betaproteobacteria</taxon>
        <taxon>Burkholderiales</taxon>
        <taxon>Alcaligenaceae</taxon>
        <taxon>Bordetella</taxon>
    </lineage>
</organism>
<dbReference type="Proteomes" id="UP000076848">
    <property type="component" value="Unassembled WGS sequence"/>
</dbReference>